<feature type="region of interest" description="Disordered" evidence="1">
    <location>
        <begin position="233"/>
        <end position="268"/>
    </location>
</feature>
<dbReference type="InterPro" id="IPR017850">
    <property type="entry name" value="Alkaline_phosphatase_core_sf"/>
</dbReference>
<evidence type="ECO:0000313" key="3">
    <source>
        <dbReference type="EMBL" id="MFC6880042.1"/>
    </source>
</evidence>
<dbReference type="RefSeq" id="WP_378063168.1">
    <property type="nucleotide sequence ID" value="NZ_JBHSXS010000004.1"/>
</dbReference>
<sequence length="502" mass="55068">MLGAEQRRWLAALVAGVLLLAGCAETGTGGRGKGGGKNASAAPSERAKKPNIVYVLTDDLSWDLVDYMPNVKRLQRRGLTFSNYFVADTLCCPSRATILTGKYPHNTGVLSNDPPFGGFDVFNAKGNEQSTFAAALQKAGYRTALMGKYLNGYEPTKAQGSSRTYIPPGWSEWQVTGLGYANYNYNLNGNGTLTHYGRKPGDYLNTVLGAKATDFVNRSADSGQPFLLQMSTFTPHAPATPAPEDGRSFANVRAPRPPGFNEPDISDKPGWLRKYPRLRPRRLKEIDAAFRQRVRAVQSVDRMIGQLEAAVNARGAGADTYFVFNSDNGYHLGQHRLREGKLTAYDTDIRVPLVVAGPGVPAGRTEARFAQNTDICPTFQELAGLRPPDSVDGRSLVPLLHGQQVNGWRSTAFIEHRGPNYAHDDPDLPRKYGGNPPTYEAVRTAGELYVEYENGDREYYDLARDPHELGNMWGQAPASRKAELRSVITSYRTCGGPNCRDL</sequence>
<dbReference type="PANTHER" id="PTHR43108:SF8">
    <property type="entry name" value="SD21168P"/>
    <property type="match status" value="1"/>
</dbReference>
<dbReference type="InterPro" id="IPR000917">
    <property type="entry name" value="Sulfatase_N"/>
</dbReference>
<keyword evidence="4" id="KW-1185">Reference proteome</keyword>
<gene>
    <name evidence="3" type="ORF">ACFQKB_09730</name>
</gene>
<evidence type="ECO:0000313" key="4">
    <source>
        <dbReference type="Proteomes" id="UP001596380"/>
    </source>
</evidence>
<dbReference type="PANTHER" id="PTHR43108">
    <property type="entry name" value="N-ACETYLGLUCOSAMINE-6-SULFATASE FAMILY MEMBER"/>
    <property type="match status" value="1"/>
</dbReference>
<organism evidence="3 4">
    <name type="scientific">Actinomadura yumaensis</name>
    <dbReference type="NCBI Taxonomy" id="111807"/>
    <lineage>
        <taxon>Bacteria</taxon>
        <taxon>Bacillati</taxon>
        <taxon>Actinomycetota</taxon>
        <taxon>Actinomycetes</taxon>
        <taxon>Streptosporangiales</taxon>
        <taxon>Thermomonosporaceae</taxon>
        <taxon>Actinomadura</taxon>
    </lineage>
</organism>
<dbReference type="PROSITE" id="PS51257">
    <property type="entry name" value="PROKAR_LIPOPROTEIN"/>
    <property type="match status" value="1"/>
</dbReference>
<feature type="compositionally biased region" description="Low complexity" evidence="1">
    <location>
        <begin position="233"/>
        <end position="243"/>
    </location>
</feature>
<name>A0ABW2CEM2_9ACTN</name>
<evidence type="ECO:0000259" key="2">
    <source>
        <dbReference type="Pfam" id="PF00884"/>
    </source>
</evidence>
<dbReference type="EMBL" id="JBHSXS010000004">
    <property type="protein sequence ID" value="MFC6880042.1"/>
    <property type="molecule type" value="Genomic_DNA"/>
</dbReference>
<dbReference type="EC" id="3.1.6.-" evidence="3"/>
<evidence type="ECO:0000256" key="1">
    <source>
        <dbReference type="SAM" id="MobiDB-lite"/>
    </source>
</evidence>
<accession>A0ABW2CEM2</accession>
<protein>
    <submittedName>
        <fullName evidence="3">Sulfatase</fullName>
        <ecNumber evidence="3">3.1.6.-</ecNumber>
    </submittedName>
</protein>
<dbReference type="GO" id="GO:0016787">
    <property type="term" value="F:hydrolase activity"/>
    <property type="evidence" value="ECO:0007669"/>
    <property type="project" value="UniProtKB-KW"/>
</dbReference>
<dbReference type="PIRSF" id="PIRSF036666">
    <property type="entry name" value="G6S"/>
    <property type="match status" value="1"/>
</dbReference>
<reference evidence="4" key="1">
    <citation type="journal article" date="2019" name="Int. J. Syst. Evol. Microbiol.">
        <title>The Global Catalogue of Microorganisms (GCM) 10K type strain sequencing project: providing services to taxonomists for standard genome sequencing and annotation.</title>
        <authorList>
            <consortium name="The Broad Institute Genomics Platform"/>
            <consortium name="The Broad Institute Genome Sequencing Center for Infectious Disease"/>
            <person name="Wu L."/>
            <person name="Ma J."/>
        </authorList>
    </citation>
    <scope>NUCLEOTIDE SEQUENCE [LARGE SCALE GENOMIC DNA]</scope>
    <source>
        <strain evidence="4">JCM 3369</strain>
    </source>
</reference>
<dbReference type="SUPFAM" id="SSF53649">
    <property type="entry name" value="Alkaline phosphatase-like"/>
    <property type="match status" value="1"/>
</dbReference>
<comment type="caution">
    <text evidence="3">The sequence shown here is derived from an EMBL/GenBank/DDBJ whole genome shotgun (WGS) entry which is preliminary data.</text>
</comment>
<proteinExistence type="predicted"/>
<feature type="domain" description="Sulfatase N-terminal" evidence="2">
    <location>
        <begin position="50"/>
        <end position="384"/>
    </location>
</feature>
<dbReference type="Pfam" id="PF00884">
    <property type="entry name" value="Sulfatase"/>
    <property type="match status" value="1"/>
</dbReference>
<dbReference type="Proteomes" id="UP001596380">
    <property type="component" value="Unassembled WGS sequence"/>
</dbReference>
<dbReference type="Gene3D" id="3.40.720.10">
    <property type="entry name" value="Alkaline Phosphatase, subunit A"/>
    <property type="match status" value="1"/>
</dbReference>
<dbReference type="CDD" id="cd16147">
    <property type="entry name" value="G6S"/>
    <property type="match status" value="1"/>
</dbReference>
<keyword evidence="3" id="KW-0378">Hydrolase</keyword>
<dbReference type="InterPro" id="IPR012251">
    <property type="entry name" value="GlcNAc_6-SO4ase"/>
</dbReference>